<feature type="region of interest" description="Disordered" evidence="1">
    <location>
        <begin position="116"/>
        <end position="181"/>
    </location>
</feature>
<proteinExistence type="predicted"/>
<evidence type="ECO:0000313" key="3">
    <source>
        <dbReference type="Proteomes" id="UP001140949"/>
    </source>
</evidence>
<dbReference type="EMBL" id="JANAVB010027598">
    <property type="protein sequence ID" value="KAJ6817767.1"/>
    <property type="molecule type" value="Genomic_DNA"/>
</dbReference>
<sequence>MAETSKELLDQAVKPSVLESLLLGNQLAVENEKKKKRKTPLSTTQVQKSQVLGKVKDFLGVMAEANEKLLASAKGSSGANYDIEVLDGNEEEYIEMDLLLGVTDLHTAEAVAAAEASMGTVRPSLSSGSSSSSDTEDESDEDSSDEDCNMSTCPKKKPDPHENKMNQTAKPNKRPKIVELN</sequence>
<reference evidence="2" key="1">
    <citation type="journal article" date="2023" name="GigaByte">
        <title>Genome assembly of the bearded iris, Iris pallida Lam.</title>
        <authorList>
            <person name="Bruccoleri R.E."/>
            <person name="Oakeley E.J."/>
            <person name="Faust A.M.E."/>
            <person name="Altorfer M."/>
            <person name="Dessus-Babus S."/>
            <person name="Burckhardt D."/>
            <person name="Oertli M."/>
            <person name="Naumann U."/>
            <person name="Petersen F."/>
            <person name="Wong J."/>
        </authorList>
    </citation>
    <scope>NUCLEOTIDE SEQUENCE</scope>
    <source>
        <strain evidence="2">GSM-AAB239-AS_SAM_17_03QT</strain>
    </source>
</reference>
<dbReference type="GO" id="GO:0000492">
    <property type="term" value="P:box C/D snoRNP assembly"/>
    <property type="evidence" value="ECO:0007669"/>
    <property type="project" value="InterPro"/>
</dbReference>
<protein>
    <submittedName>
        <fullName evidence="2">Transcriptional regulator IFH1</fullName>
    </submittedName>
</protein>
<feature type="compositionally biased region" description="Low complexity" evidence="1">
    <location>
        <begin position="124"/>
        <end position="133"/>
    </location>
</feature>
<dbReference type="GO" id="GO:0062064">
    <property type="term" value="F:box C/D methylation guide snoRNP complex binding"/>
    <property type="evidence" value="ECO:0007669"/>
    <property type="project" value="TreeGrafter"/>
</dbReference>
<dbReference type="PANTHER" id="PTHR28674">
    <property type="entry name" value="SIMILAR TO DNA SEGMENT, CHR 10, WAYNE STATE UNIVERSITY 102,-EXPRESSED"/>
    <property type="match status" value="1"/>
</dbReference>
<name>A0AAX6FMW8_IRIPA</name>
<accession>A0AAX6FMW8</accession>
<dbReference type="PANTHER" id="PTHR28674:SF1">
    <property type="entry name" value="NOP PROTEIN CHAPERONE 1"/>
    <property type="match status" value="1"/>
</dbReference>
<evidence type="ECO:0000256" key="1">
    <source>
        <dbReference type="SAM" id="MobiDB-lite"/>
    </source>
</evidence>
<dbReference type="InterPro" id="IPR027921">
    <property type="entry name" value="NOPCHAP1"/>
</dbReference>
<dbReference type="Pfam" id="PF15370">
    <property type="entry name" value="NOPCHAP1"/>
    <property type="match status" value="1"/>
</dbReference>
<dbReference type="Proteomes" id="UP001140949">
    <property type="component" value="Unassembled WGS sequence"/>
</dbReference>
<feature type="compositionally biased region" description="Acidic residues" evidence="1">
    <location>
        <begin position="134"/>
        <end position="148"/>
    </location>
</feature>
<keyword evidence="3" id="KW-1185">Reference proteome</keyword>
<reference evidence="2" key="2">
    <citation type="submission" date="2023-04" db="EMBL/GenBank/DDBJ databases">
        <authorList>
            <person name="Bruccoleri R.E."/>
            <person name="Oakeley E.J."/>
            <person name="Faust A.-M."/>
            <person name="Dessus-Babus S."/>
            <person name="Altorfer M."/>
            <person name="Burckhardt D."/>
            <person name="Oertli M."/>
            <person name="Naumann U."/>
            <person name="Petersen F."/>
            <person name="Wong J."/>
        </authorList>
    </citation>
    <scope>NUCLEOTIDE SEQUENCE</scope>
    <source>
        <strain evidence="2">GSM-AAB239-AS_SAM_17_03QT</strain>
        <tissue evidence="2">Leaf</tissue>
    </source>
</reference>
<comment type="caution">
    <text evidence="2">The sequence shown here is derived from an EMBL/GenBank/DDBJ whole genome shotgun (WGS) entry which is preliminary data.</text>
</comment>
<dbReference type="AlphaFoldDB" id="A0AAX6FMW8"/>
<organism evidence="2 3">
    <name type="scientific">Iris pallida</name>
    <name type="common">Sweet iris</name>
    <dbReference type="NCBI Taxonomy" id="29817"/>
    <lineage>
        <taxon>Eukaryota</taxon>
        <taxon>Viridiplantae</taxon>
        <taxon>Streptophyta</taxon>
        <taxon>Embryophyta</taxon>
        <taxon>Tracheophyta</taxon>
        <taxon>Spermatophyta</taxon>
        <taxon>Magnoliopsida</taxon>
        <taxon>Liliopsida</taxon>
        <taxon>Asparagales</taxon>
        <taxon>Iridaceae</taxon>
        <taxon>Iridoideae</taxon>
        <taxon>Irideae</taxon>
        <taxon>Iris</taxon>
    </lineage>
</organism>
<evidence type="ECO:0000313" key="2">
    <source>
        <dbReference type="EMBL" id="KAJ6817767.1"/>
    </source>
</evidence>
<gene>
    <name evidence="2" type="ORF">M6B38_409065</name>
</gene>